<proteinExistence type="predicted"/>
<feature type="domain" description="Integrase catalytic" evidence="1">
    <location>
        <begin position="58"/>
        <end position="174"/>
    </location>
</feature>
<dbReference type="Gene3D" id="3.30.70.270">
    <property type="match status" value="1"/>
</dbReference>
<dbReference type="InterPro" id="IPR056924">
    <property type="entry name" value="SH3_Tf2-1"/>
</dbReference>
<dbReference type="PROSITE" id="PS50994">
    <property type="entry name" value="INTEGRASE"/>
    <property type="match status" value="1"/>
</dbReference>
<dbReference type="PANTHER" id="PTHR37984:SF5">
    <property type="entry name" value="PROTEIN NYNRIN-LIKE"/>
    <property type="match status" value="1"/>
</dbReference>
<reference evidence="2" key="1">
    <citation type="submission" date="2020-06" db="EMBL/GenBank/DDBJ databases">
        <authorList>
            <person name="Li T."/>
            <person name="Hu X."/>
            <person name="Zhang T."/>
            <person name="Song X."/>
            <person name="Zhang H."/>
            <person name="Dai N."/>
            <person name="Sheng W."/>
            <person name="Hou X."/>
            <person name="Wei L."/>
        </authorList>
    </citation>
    <scope>NUCLEOTIDE SEQUENCE</scope>
    <source>
        <strain evidence="2">G02</strain>
        <tissue evidence="2">Leaf</tissue>
    </source>
</reference>
<dbReference type="InterPro" id="IPR036397">
    <property type="entry name" value="RNaseH_sf"/>
</dbReference>
<dbReference type="InterPro" id="IPR012337">
    <property type="entry name" value="RNaseH-like_sf"/>
</dbReference>
<evidence type="ECO:0000259" key="1">
    <source>
        <dbReference type="PROSITE" id="PS50994"/>
    </source>
</evidence>
<dbReference type="Gene3D" id="3.30.420.10">
    <property type="entry name" value="Ribonuclease H-like superfamily/Ribonuclease H"/>
    <property type="match status" value="1"/>
</dbReference>
<reference evidence="2" key="2">
    <citation type="journal article" date="2024" name="Plant">
        <title>Genomic evolution and insights into agronomic trait innovations of Sesamum species.</title>
        <authorList>
            <person name="Miao H."/>
            <person name="Wang L."/>
            <person name="Qu L."/>
            <person name="Liu H."/>
            <person name="Sun Y."/>
            <person name="Le M."/>
            <person name="Wang Q."/>
            <person name="Wei S."/>
            <person name="Zheng Y."/>
            <person name="Lin W."/>
            <person name="Duan Y."/>
            <person name="Cao H."/>
            <person name="Xiong S."/>
            <person name="Wang X."/>
            <person name="Wei L."/>
            <person name="Li C."/>
            <person name="Ma Q."/>
            <person name="Ju M."/>
            <person name="Zhao R."/>
            <person name="Li G."/>
            <person name="Mu C."/>
            <person name="Tian Q."/>
            <person name="Mei H."/>
            <person name="Zhang T."/>
            <person name="Gao T."/>
            <person name="Zhang H."/>
        </authorList>
    </citation>
    <scope>NUCLEOTIDE SEQUENCE</scope>
    <source>
        <strain evidence="2">G02</strain>
    </source>
</reference>
<dbReference type="InterPro" id="IPR050951">
    <property type="entry name" value="Retrovirus_Pol_polyprotein"/>
</dbReference>
<dbReference type="InterPro" id="IPR043502">
    <property type="entry name" value="DNA/RNA_pol_sf"/>
</dbReference>
<dbReference type="InterPro" id="IPR001584">
    <property type="entry name" value="Integrase_cat-core"/>
</dbReference>
<protein>
    <recommendedName>
        <fullName evidence="1">Integrase catalytic domain-containing protein</fullName>
    </recommendedName>
</protein>
<accession>A0AAW2RGB9</accession>
<dbReference type="InterPro" id="IPR043128">
    <property type="entry name" value="Rev_trsase/Diguanyl_cyclase"/>
</dbReference>
<dbReference type="GO" id="GO:0015074">
    <property type="term" value="P:DNA integration"/>
    <property type="evidence" value="ECO:0007669"/>
    <property type="project" value="InterPro"/>
</dbReference>
<dbReference type="Pfam" id="PF24626">
    <property type="entry name" value="SH3_Tf2-1"/>
    <property type="match status" value="1"/>
</dbReference>
<gene>
    <name evidence="2" type="ORF">Sradi_3212900</name>
</gene>
<evidence type="ECO:0000313" key="2">
    <source>
        <dbReference type="EMBL" id="KAL0379074.1"/>
    </source>
</evidence>
<dbReference type="AlphaFoldDB" id="A0AAW2RGB9"/>
<dbReference type="PANTHER" id="PTHR37984">
    <property type="entry name" value="PROTEIN CBG26694"/>
    <property type="match status" value="1"/>
</dbReference>
<name>A0AAW2RGB9_SESRA</name>
<dbReference type="SUPFAM" id="SSF56672">
    <property type="entry name" value="DNA/RNA polymerases"/>
    <property type="match status" value="1"/>
</dbReference>
<comment type="caution">
    <text evidence="2">The sequence shown here is derived from an EMBL/GenBank/DDBJ whole genome shotgun (WGS) entry which is preliminary data.</text>
</comment>
<dbReference type="GO" id="GO:0003676">
    <property type="term" value="F:nucleic acid binding"/>
    <property type="evidence" value="ECO:0007669"/>
    <property type="project" value="InterPro"/>
</dbReference>
<dbReference type="EMBL" id="JACGWJ010000013">
    <property type="protein sequence ID" value="KAL0379074.1"/>
    <property type="molecule type" value="Genomic_DNA"/>
</dbReference>
<organism evidence="2">
    <name type="scientific">Sesamum radiatum</name>
    <name type="common">Black benniseed</name>
    <dbReference type="NCBI Taxonomy" id="300843"/>
    <lineage>
        <taxon>Eukaryota</taxon>
        <taxon>Viridiplantae</taxon>
        <taxon>Streptophyta</taxon>
        <taxon>Embryophyta</taxon>
        <taxon>Tracheophyta</taxon>
        <taxon>Spermatophyta</taxon>
        <taxon>Magnoliopsida</taxon>
        <taxon>eudicotyledons</taxon>
        <taxon>Gunneridae</taxon>
        <taxon>Pentapetalae</taxon>
        <taxon>asterids</taxon>
        <taxon>lamiids</taxon>
        <taxon>Lamiales</taxon>
        <taxon>Pedaliaceae</taxon>
        <taxon>Sesamum</taxon>
    </lineage>
</organism>
<dbReference type="SUPFAM" id="SSF53098">
    <property type="entry name" value="Ribonuclease H-like"/>
    <property type="match status" value="1"/>
</dbReference>
<sequence length="286" mass="33755">MEELLDELHGAKYFSKLDLSWDDDHLVKLRHTLELLLRNQLLFKMSKCQFGKRQVEYLGHVITEDGVAADLLKKGLPTSTGKDTILVVVNKLSKYAHFLTLKHPFLAVVVAQLFTKNIFKLHWMPKLIISDRDPVFMSIFWREYFQLQEIKLKSSTAYHPQINGQIEVVNKCFQGCLCYMTGDQLKEWAYWLPLAELWETTVRILKEHFHNAQQRMKVEEDKKRNEREFAVGDLVSVISHSIHKLTPKFFEPFKVLQRVGVVDYKLELTEGTRIRYVFMFHNLKRK</sequence>